<keyword evidence="1" id="KW-0472">Membrane</keyword>
<evidence type="ECO:0000256" key="1">
    <source>
        <dbReference type="SAM" id="Phobius"/>
    </source>
</evidence>
<feature type="transmembrane region" description="Helical" evidence="1">
    <location>
        <begin position="169"/>
        <end position="197"/>
    </location>
</feature>
<feature type="transmembrane region" description="Helical" evidence="1">
    <location>
        <begin position="72"/>
        <end position="91"/>
    </location>
</feature>
<organism evidence="2 3">
    <name type="scientific">Orenia metallireducens</name>
    <dbReference type="NCBI Taxonomy" id="1413210"/>
    <lineage>
        <taxon>Bacteria</taxon>
        <taxon>Bacillati</taxon>
        <taxon>Bacillota</taxon>
        <taxon>Clostridia</taxon>
        <taxon>Halanaerobiales</taxon>
        <taxon>Halobacteroidaceae</taxon>
        <taxon>Orenia</taxon>
    </lineage>
</organism>
<feature type="transmembrane region" description="Helical" evidence="1">
    <location>
        <begin position="217"/>
        <end position="240"/>
    </location>
</feature>
<feature type="transmembrane region" description="Helical" evidence="1">
    <location>
        <begin position="6"/>
        <end position="22"/>
    </location>
</feature>
<feature type="transmembrane region" description="Helical" evidence="1">
    <location>
        <begin position="43"/>
        <end position="66"/>
    </location>
</feature>
<gene>
    <name evidence="2" type="ORF">U472_05740</name>
</gene>
<dbReference type="RefSeq" id="WP_068716424.1">
    <property type="nucleotide sequence ID" value="NZ_LWDV01000008.1"/>
</dbReference>
<evidence type="ECO:0000313" key="3">
    <source>
        <dbReference type="Proteomes" id="UP000093514"/>
    </source>
</evidence>
<dbReference type="OrthoDB" id="2679245at2"/>
<feature type="transmembrane region" description="Helical" evidence="1">
    <location>
        <begin position="112"/>
        <end position="134"/>
    </location>
</feature>
<keyword evidence="1" id="KW-0812">Transmembrane</keyword>
<comment type="caution">
    <text evidence="2">The sequence shown here is derived from an EMBL/GenBank/DDBJ whole genome shotgun (WGS) entry which is preliminary data.</text>
</comment>
<protein>
    <submittedName>
        <fullName evidence="2">Glycosyl transferase family 4</fullName>
    </submittedName>
</protein>
<feature type="transmembrane region" description="Helical" evidence="1">
    <location>
        <begin position="140"/>
        <end position="157"/>
    </location>
</feature>
<keyword evidence="1" id="KW-1133">Transmembrane helix</keyword>
<keyword evidence="2" id="KW-0808">Transferase</keyword>
<evidence type="ECO:0000313" key="2">
    <source>
        <dbReference type="EMBL" id="OCL26987.1"/>
    </source>
</evidence>
<dbReference type="AlphaFoldDB" id="A0A1C0A9L7"/>
<dbReference type="GO" id="GO:0016740">
    <property type="term" value="F:transferase activity"/>
    <property type="evidence" value="ECO:0007669"/>
    <property type="project" value="UniProtKB-KW"/>
</dbReference>
<keyword evidence="3" id="KW-1185">Reference proteome</keyword>
<name>A0A1C0A9L7_9FIRM</name>
<sequence>MLPITILILVSFILSKIGFKLIPPLLVEAESVAPNFKGDKIPVGYGIIFSLNLIVILILGTLFGYYSLQQSIPLITLILAMAFVGLLDDAFGNKDSQGFSGHFKSLLFERRLTTGAIKAIFSLVIVFFINFYWNKSYFDLFINTLLILLMSNFINLLDLRPGRALKVTLFLLLATLGLGLRNYLLIIPIVIMVLLALKFDLQAKGMMGDIGSNVLGVTLGGILAINYGIYIRASITFLLFSIHLYSEFHSLSELIKSNKILLYLDKLGR</sequence>
<proteinExistence type="predicted"/>
<dbReference type="EMBL" id="LWDV01000008">
    <property type="protein sequence ID" value="OCL26987.1"/>
    <property type="molecule type" value="Genomic_DNA"/>
</dbReference>
<reference evidence="3" key="1">
    <citation type="submission" date="2016-07" db="EMBL/GenBank/DDBJ databases">
        <authorList>
            <person name="Florea S."/>
            <person name="Webb J.S."/>
            <person name="Jaromczyk J."/>
            <person name="Schardl C.L."/>
        </authorList>
    </citation>
    <scope>NUCLEOTIDE SEQUENCE [LARGE SCALE GENOMIC DNA]</scope>
    <source>
        <strain evidence="3">Z6</strain>
    </source>
</reference>
<accession>A0A1C0A9L7</accession>
<reference evidence="2 3" key="2">
    <citation type="submission" date="2016-08" db="EMBL/GenBank/DDBJ databases">
        <title>Orenia metallireducens sp. nov. strain Z6, a Novel Metal-reducing Firmicute from the Deep Subsurface.</title>
        <authorList>
            <person name="Maxim B.I."/>
            <person name="Kenneth K."/>
            <person name="Flynn T.M."/>
            <person name="Oloughlin E.J."/>
            <person name="Locke R.A."/>
            <person name="Weber J.R."/>
            <person name="Egan S.M."/>
            <person name="Mackie R.I."/>
            <person name="Cann I.K."/>
        </authorList>
    </citation>
    <scope>NUCLEOTIDE SEQUENCE [LARGE SCALE GENOMIC DNA]</scope>
    <source>
        <strain evidence="2 3">Z6</strain>
    </source>
</reference>
<dbReference type="Proteomes" id="UP000093514">
    <property type="component" value="Unassembled WGS sequence"/>
</dbReference>